<accession>A0A1J9QSJ0</accession>
<keyword evidence="2" id="KW-1185">Reference proteome</keyword>
<dbReference type="AlphaFoldDB" id="A0A1J9QSJ0"/>
<dbReference type="Proteomes" id="UP000182235">
    <property type="component" value="Unassembled WGS sequence"/>
</dbReference>
<comment type="caution">
    <text evidence="1">The sequence shown here is derived from an EMBL/GenBank/DDBJ whole genome shotgun (WGS) entry which is preliminary data.</text>
</comment>
<protein>
    <submittedName>
        <fullName evidence="1">Uncharacterized protein</fullName>
    </submittedName>
</protein>
<dbReference type="VEuPathDB" id="FungiDB:AJ78_00867"/>
<evidence type="ECO:0000313" key="1">
    <source>
        <dbReference type="EMBL" id="OJD19167.1"/>
    </source>
</evidence>
<reference evidence="1 2" key="1">
    <citation type="submission" date="2015-07" db="EMBL/GenBank/DDBJ databases">
        <title>Emmonsia species relationships and genome sequence.</title>
        <authorList>
            <consortium name="The Broad Institute Genomics Platform"/>
            <person name="Cuomo C.A."/>
            <person name="Munoz J.F."/>
            <person name="Imamovic A."/>
            <person name="Priest M.E."/>
            <person name="Young S."/>
            <person name="Clay O.K."/>
            <person name="McEwen J.G."/>
        </authorList>
    </citation>
    <scope>NUCLEOTIDE SEQUENCE [LARGE SCALE GENOMIC DNA]</scope>
    <source>
        <strain evidence="1 2">UAMH 9510</strain>
    </source>
</reference>
<name>A0A1J9QSJ0_9EURO</name>
<dbReference type="OrthoDB" id="10066232at2759"/>
<organism evidence="1 2">
    <name type="scientific">Emergomyces pasteurianus Ep9510</name>
    <dbReference type="NCBI Taxonomy" id="1447872"/>
    <lineage>
        <taxon>Eukaryota</taxon>
        <taxon>Fungi</taxon>
        <taxon>Dikarya</taxon>
        <taxon>Ascomycota</taxon>
        <taxon>Pezizomycotina</taxon>
        <taxon>Eurotiomycetes</taxon>
        <taxon>Eurotiomycetidae</taxon>
        <taxon>Onygenales</taxon>
        <taxon>Ajellomycetaceae</taxon>
        <taxon>Emergomyces</taxon>
    </lineage>
</organism>
<gene>
    <name evidence="1" type="ORF">AJ78_00867</name>
</gene>
<proteinExistence type="predicted"/>
<dbReference type="STRING" id="1447872.A0A1J9QSJ0"/>
<evidence type="ECO:0000313" key="2">
    <source>
        <dbReference type="Proteomes" id="UP000182235"/>
    </source>
</evidence>
<dbReference type="EMBL" id="LGRN01000016">
    <property type="protein sequence ID" value="OJD19167.1"/>
    <property type="molecule type" value="Genomic_DNA"/>
</dbReference>
<sequence length="135" mass="14971">MRIFVKTGGEFDQTIDGLNVMVDLILRGALGAPDNLHAASEILSVQTHLGQKSFPVLDIVNIMSSKLGAFVGRGSLNDLKDLIFLVGNFPEKVYNVRAQLNQTHRQVLVNTMYARDKTPGAENRMRKFKFTLGIP</sequence>